<dbReference type="InterPro" id="IPR001611">
    <property type="entry name" value="Leu-rich_rpt"/>
</dbReference>
<dbReference type="SUPFAM" id="SSF52047">
    <property type="entry name" value="RNI-like"/>
    <property type="match status" value="1"/>
</dbReference>
<dbReference type="SMART" id="SM00369">
    <property type="entry name" value="LRR_TYP"/>
    <property type="match status" value="6"/>
</dbReference>
<feature type="region of interest" description="Disordered" evidence="3">
    <location>
        <begin position="101"/>
        <end position="134"/>
    </location>
</feature>
<feature type="compositionally biased region" description="Polar residues" evidence="3">
    <location>
        <begin position="665"/>
        <end position="679"/>
    </location>
</feature>
<accession>A0A261Y8A6</accession>
<dbReference type="InterPro" id="IPR050216">
    <property type="entry name" value="LRR_domain-containing"/>
</dbReference>
<feature type="region of interest" description="Disordered" evidence="3">
    <location>
        <begin position="639"/>
        <end position="743"/>
    </location>
</feature>
<keyword evidence="1" id="KW-0433">Leucine-rich repeat</keyword>
<sequence length="849" mass="94160">MVAVEGSPPGPFGPVKHSHNSMAHQASTSSSGLAGEVVLTGLACLRRPSISETTHRPGVSFVDRSDTALPRSQVTETDRDVDIESCVDDPMLAPLGLHLSRRKHSESESSSPLSSILIRKTAQPEARIESQPPPLRLADTGTVLKQLILRRRRWREEDLVQWLRQARLEPPVNLVNPLSTRSLTSITDLDLSRNKLTDIPNELTMAMPNLISLNLSYNQLSRFPTSVTAWRRLESLNLGRNQITGSVKASALRELGRLVMLRLDGNQIESFCDDIRDLDQDSQVEYDEFKEMEGNDTAFSSQPFWPKLQVLSLGSVYGGNKLKNLPNHVVAHMPALHELDLSHNRLRNLPSDLGCINSQLRVITATDNHLGNLPSSLQSCTVLTHLHLSRNHLVSLPSTITHLTNLSVLDVSENLLCVLPQDIASFMQTRTLLLTGNPMTRWGVCELNPPGSLNSREGFSSLFRSALKQSIAMKSGYIGYEPSSPVLQSTKNEMPPEYCPVRTPQENDKVILDQHLDSSPASVYEQPAADGYPLSRSASSEALLESADTDAALDLNFYMQGRTTRSSSNDAWTMFVKGDHAPSDVEKGSTDIEEYPLYSPPESLSQWRKTHIVELERTPTPLEEIALLDHQDPAFVTRPGVRFNRHRRRRHATDPTIDSTEDVSSRSTHSLPDSSQSTSNPPPRMHLSKAHTSPLRHEASNFCQDETCPLREGSIEPIGASDDASIPVFKPSSSPSSDVTTSTPQLVPTLVELAERAILRQWCPMPSSTSNWASRLSRPHLALLLPPHLSAHLLRPNVNLCAHCHLPFVNEWVSSLKIQSFKGHPGVVRRVRYCSVACWRVGNEEHPDV</sequence>
<evidence type="ECO:0000313" key="4">
    <source>
        <dbReference type="EMBL" id="OZJ06855.1"/>
    </source>
</evidence>
<dbReference type="InterPro" id="IPR003591">
    <property type="entry name" value="Leu-rich_rpt_typical-subtyp"/>
</dbReference>
<dbReference type="Proteomes" id="UP000242875">
    <property type="component" value="Unassembled WGS sequence"/>
</dbReference>
<gene>
    <name evidence="4" type="ORF">BZG36_00146</name>
</gene>
<evidence type="ECO:0008006" key="6">
    <source>
        <dbReference type="Google" id="ProtNLM"/>
    </source>
</evidence>
<dbReference type="EMBL" id="MVBO01000001">
    <property type="protein sequence ID" value="OZJ06855.1"/>
    <property type="molecule type" value="Genomic_DNA"/>
</dbReference>
<dbReference type="Pfam" id="PF13855">
    <property type="entry name" value="LRR_8"/>
    <property type="match status" value="1"/>
</dbReference>
<feature type="region of interest" description="Disordered" evidence="3">
    <location>
        <begin position="1"/>
        <end position="32"/>
    </location>
</feature>
<dbReference type="Pfam" id="PF00560">
    <property type="entry name" value="LRR_1"/>
    <property type="match status" value="1"/>
</dbReference>
<dbReference type="GO" id="GO:0005737">
    <property type="term" value="C:cytoplasm"/>
    <property type="evidence" value="ECO:0007669"/>
    <property type="project" value="TreeGrafter"/>
</dbReference>
<evidence type="ECO:0000256" key="1">
    <source>
        <dbReference type="ARBA" id="ARBA00022614"/>
    </source>
</evidence>
<feature type="compositionally biased region" description="Low complexity" evidence="3">
    <location>
        <begin position="108"/>
        <end position="120"/>
    </location>
</feature>
<dbReference type="PRINTS" id="PR00019">
    <property type="entry name" value="LEURICHRPT"/>
</dbReference>
<dbReference type="OrthoDB" id="660555at2759"/>
<organism evidence="4 5">
    <name type="scientific">Bifiguratus adelaidae</name>
    <dbReference type="NCBI Taxonomy" id="1938954"/>
    <lineage>
        <taxon>Eukaryota</taxon>
        <taxon>Fungi</taxon>
        <taxon>Fungi incertae sedis</taxon>
        <taxon>Mucoromycota</taxon>
        <taxon>Mucoromycotina</taxon>
        <taxon>Endogonomycetes</taxon>
        <taxon>Endogonales</taxon>
        <taxon>Endogonales incertae sedis</taxon>
        <taxon>Bifiguratus</taxon>
    </lineage>
</organism>
<evidence type="ECO:0000256" key="2">
    <source>
        <dbReference type="ARBA" id="ARBA00022737"/>
    </source>
</evidence>
<dbReference type="AlphaFoldDB" id="A0A261Y8A6"/>
<dbReference type="InterPro" id="IPR032675">
    <property type="entry name" value="LRR_dom_sf"/>
</dbReference>
<dbReference type="Gene3D" id="3.80.10.10">
    <property type="entry name" value="Ribonuclease Inhibitor"/>
    <property type="match status" value="2"/>
</dbReference>
<reference evidence="4 5" key="1">
    <citation type="journal article" date="2017" name="Mycologia">
        <title>Bifiguratus adelaidae, gen. et sp. nov., a new member of Mucoromycotina in endophytic and soil-dwelling habitats.</title>
        <authorList>
            <person name="Torres-Cruz T.J."/>
            <person name="Billingsley Tobias T.L."/>
            <person name="Almatruk M."/>
            <person name="Hesse C."/>
            <person name="Kuske C.R."/>
            <person name="Desiro A."/>
            <person name="Benucci G.M."/>
            <person name="Bonito G."/>
            <person name="Stajich J.E."/>
            <person name="Dunlap C."/>
            <person name="Arnold A.E."/>
            <person name="Porras-Alfaro A."/>
        </authorList>
    </citation>
    <scope>NUCLEOTIDE SEQUENCE [LARGE SCALE GENOMIC DNA]</scope>
    <source>
        <strain evidence="4 5">AZ0501</strain>
    </source>
</reference>
<comment type="caution">
    <text evidence="4">The sequence shown here is derived from an EMBL/GenBank/DDBJ whole genome shotgun (WGS) entry which is preliminary data.</text>
</comment>
<name>A0A261Y8A6_9FUNG</name>
<proteinExistence type="predicted"/>
<dbReference type="PANTHER" id="PTHR48051">
    <property type="match status" value="1"/>
</dbReference>
<dbReference type="PANTHER" id="PTHR48051:SF1">
    <property type="entry name" value="RAS SUPPRESSOR PROTEIN 1"/>
    <property type="match status" value="1"/>
</dbReference>
<evidence type="ECO:0000256" key="3">
    <source>
        <dbReference type="SAM" id="MobiDB-lite"/>
    </source>
</evidence>
<dbReference type="SMART" id="SM00364">
    <property type="entry name" value="LRR_BAC"/>
    <property type="match status" value="6"/>
</dbReference>
<protein>
    <recommendedName>
        <fullName evidence="6">L domain-like protein</fullName>
    </recommendedName>
</protein>
<dbReference type="PROSITE" id="PS51450">
    <property type="entry name" value="LRR"/>
    <property type="match status" value="2"/>
</dbReference>
<keyword evidence="5" id="KW-1185">Reference proteome</keyword>
<evidence type="ECO:0000313" key="5">
    <source>
        <dbReference type="Proteomes" id="UP000242875"/>
    </source>
</evidence>
<keyword evidence="2" id="KW-0677">Repeat</keyword>
<feature type="compositionally biased region" description="Polar residues" evidence="3">
    <location>
        <begin position="20"/>
        <end position="32"/>
    </location>
</feature>
<feature type="compositionally biased region" description="Low complexity" evidence="3">
    <location>
        <begin position="731"/>
        <end position="743"/>
    </location>
</feature>